<name>A0ABQ5UZ46_9PROT</name>
<evidence type="ECO:0000313" key="1">
    <source>
        <dbReference type="EMBL" id="GLQ20476.1"/>
    </source>
</evidence>
<evidence type="ECO:0000313" key="2">
    <source>
        <dbReference type="Proteomes" id="UP001161390"/>
    </source>
</evidence>
<keyword evidence="2" id="KW-1185">Reference proteome</keyword>
<dbReference type="InterPro" id="IPR009951">
    <property type="entry name" value="Host-nuc_inhib_Gam"/>
</dbReference>
<reference evidence="1" key="2">
    <citation type="submission" date="2023-01" db="EMBL/GenBank/DDBJ databases">
        <title>Draft genome sequence of Algimonas porphyrae strain NBRC 108216.</title>
        <authorList>
            <person name="Sun Q."/>
            <person name="Mori K."/>
        </authorList>
    </citation>
    <scope>NUCLEOTIDE SEQUENCE</scope>
    <source>
        <strain evidence="1">NBRC 108216</strain>
    </source>
</reference>
<comment type="caution">
    <text evidence="1">The sequence shown here is derived from an EMBL/GenBank/DDBJ whole genome shotgun (WGS) entry which is preliminary data.</text>
</comment>
<organism evidence="1 2">
    <name type="scientific">Algimonas porphyrae</name>
    <dbReference type="NCBI Taxonomy" id="1128113"/>
    <lineage>
        <taxon>Bacteria</taxon>
        <taxon>Pseudomonadati</taxon>
        <taxon>Pseudomonadota</taxon>
        <taxon>Alphaproteobacteria</taxon>
        <taxon>Maricaulales</taxon>
        <taxon>Robiginitomaculaceae</taxon>
        <taxon>Algimonas</taxon>
    </lineage>
</organism>
<dbReference type="EMBL" id="BSNJ01000003">
    <property type="protein sequence ID" value="GLQ20476.1"/>
    <property type="molecule type" value="Genomic_DNA"/>
</dbReference>
<dbReference type="Pfam" id="PF07352">
    <property type="entry name" value="Phage_Mu_Gam"/>
    <property type="match status" value="1"/>
</dbReference>
<dbReference type="Gene3D" id="1.20.5.170">
    <property type="match status" value="1"/>
</dbReference>
<gene>
    <name evidence="1" type="primary">gam</name>
    <name evidence="1" type="ORF">GCM10007854_14310</name>
</gene>
<protein>
    <submittedName>
        <fullName evidence="1">Host-nuclease inhibitor protein Gam</fullName>
    </submittedName>
</protein>
<reference evidence="1" key="1">
    <citation type="journal article" date="2014" name="Int. J. Syst. Evol. Microbiol.">
        <title>Complete genome of a new Firmicutes species belonging to the dominant human colonic microbiota ('Ruminococcus bicirculans') reveals two chromosomes and a selective capacity to utilize plant glucans.</title>
        <authorList>
            <consortium name="NISC Comparative Sequencing Program"/>
            <person name="Wegmann U."/>
            <person name="Louis P."/>
            <person name="Goesmann A."/>
            <person name="Henrissat B."/>
            <person name="Duncan S.H."/>
            <person name="Flint H.J."/>
        </authorList>
    </citation>
    <scope>NUCLEOTIDE SEQUENCE</scope>
    <source>
        <strain evidence="1">NBRC 108216</strain>
    </source>
</reference>
<dbReference type="SUPFAM" id="SSF161266">
    <property type="entry name" value="Gam-like"/>
    <property type="match status" value="1"/>
</dbReference>
<accession>A0ABQ5UZ46</accession>
<dbReference type="RefSeq" id="WP_284371118.1">
    <property type="nucleotide sequence ID" value="NZ_BSNJ01000003.1"/>
</dbReference>
<sequence length="172" mass="19390">MSKRDNKISGGAPQSRAEAEEWMSRLQKVNIRIRDIDTDLREQSADLKVRAAAKVEPFINEKEIISKGLFAWAEANRDALTNGGKTKTIKLETGTVFWRQQPAKVTLRGVDKVLEYLSSNRLRRFIRIKKEVDKDAMLREQTVASKIPGVSIKSAGEMIEAKPFEDTLEASS</sequence>
<dbReference type="Proteomes" id="UP001161390">
    <property type="component" value="Unassembled WGS sequence"/>
</dbReference>
<proteinExistence type="predicted"/>